<accession>A0A094YUJ1</accession>
<feature type="active site" description="Acyl-thioester intermediate" evidence="2">
    <location>
        <position position="236"/>
    </location>
</feature>
<organism evidence="6 7">
    <name type="scientific">Alkalihalobacillus alcalophilus ATCC 27647 = CGMCC 1.3604</name>
    <dbReference type="NCBI Taxonomy" id="1218173"/>
    <lineage>
        <taxon>Bacteria</taxon>
        <taxon>Bacillati</taxon>
        <taxon>Bacillota</taxon>
        <taxon>Bacilli</taxon>
        <taxon>Bacillales</taxon>
        <taxon>Bacillaceae</taxon>
        <taxon>Alkalihalobacillus</taxon>
    </lineage>
</organism>
<dbReference type="InterPro" id="IPR005754">
    <property type="entry name" value="Sortase"/>
</dbReference>
<dbReference type="PROSITE" id="PS51257">
    <property type="entry name" value="PROKAR_LIPOPROTEIN"/>
    <property type="match status" value="1"/>
</dbReference>
<dbReference type="Gene3D" id="2.40.260.10">
    <property type="entry name" value="Sortase"/>
    <property type="match status" value="1"/>
</dbReference>
<keyword evidence="7" id="KW-1185">Reference proteome</keyword>
<dbReference type="InterPro" id="IPR015986">
    <property type="entry name" value="SrtB_Firmicute"/>
</dbReference>
<evidence type="ECO:0000256" key="1">
    <source>
        <dbReference type="ARBA" id="ARBA00022801"/>
    </source>
</evidence>
<dbReference type="AlphaFoldDB" id="A0A094YUJ1"/>
<dbReference type="PIRSF" id="PIRSF030150">
    <property type="entry name" value="UCP030150"/>
    <property type="match status" value="1"/>
</dbReference>
<dbReference type="NCBIfam" id="TIGR03064">
    <property type="entry name" value="sortase_srtB"/>
    <property type="match status" value="1"/>
</dbReference>
<evidence type="ECO:0000256" key="4">
    <source>
        <dbReference type="PIRSR" id="PIRSR605754-1"/>
    </source>
</evidence>
<dbReference type="EMBL" id="ALPT02000035">
    <property type="protein sequence ID" value="KGA97172.1"/>
    <property type="molecule type" value="Genomic_DNA"/>
</dbReference>
<feature type="active site" description="Proton donor/acceptor" evidence="4">
    <location>
        <position position="143"/>
    </location>
</feature>
<reference evidence="6 7" key="1">
    <citation type="journal article" date="2014" name="Genome Announc.">
        <title>Draft Genome Sequence of Bacillus alcalophilus AV1934, a Classic Alkaliphile Isolated from Human Feces in 1934.</title>
        <authorList>
            <person name="Attie O."/>
            <person name="Jayaprakash A."/>
            <person name="Shah H."/>
            <person name="Paulsen I.T."/>
            <person name="Morino M."/>
            <person name="Takahashi Y."/>
            <person name="Narumi I."/>
            <person name="Sachidanandam R."/>
            <person name="Satoh K."/>
            <person name="Ito M."/>
            <person name="Krulwich T.A."/>
        </authorList>
    </citation>
    <scope>NUCLEOTIDE SEQUENCE [LARGE SCALE GENOMIC DNA]</scope>
    <source>
        <strain evidence="6 7">AV1934</strain>
    </source>
</reference>
<gene>
    <name evidence="6" type="ORF">BALCAV_0211690</name>
</gene>
<feature type="site" description="Transition state stabilizer" evidence="3">
    <location>
        <position position="246"/>
    </location>
</feature>
<evidence type="ECO:0000313" key="6">
    <source>
        <dbReference type="EMBL" id="KGA97172.1"/>
    </source>
</evidence>
<dbReference type="InterPro" id="IPR023365">
    <property type="entry name" value="Sortase_dom-sf"/>
</dbReference>
<feature type="transmembrane region" description="Helical" evidence="5">
    <location>
        <begin position="14"/>
        <end position="35"/>
    </location>
</feature>
<dbReference type="STRING" id="1218173.BALCAV_0211690"/>
<proteinExistence type="predicted"/>
<keyword evidence="5" id="KW-0812">Transmembrane</keyword>
<dbReference type="eggNOG" id="COG4509">
    <property type="taxonomic scope" value="Bacteria"/>
</dbReference>
<evidence type="ECO:0000256" key="2">
    <source>
        <dbReference type="PIRSR" id="PIRSR030150-1"/>
    </source>
</evidence>
<dbReference type="InterPro" id="IPR009835">
    <property type="entry name" value="SrtB"/>
</dbReference>
<keyword evidence="1" id="KW-0378">Hydrolase</keyword>
<dbReference type="Pfam" id="PF04203">
    <property type="entry name" value="Sortase"/>
    <property type="match status" value="1"/>
</dbReference>
<dbReference type="GO" id="GO:0016787">
    <property type="term" value="F:hydrolase activity"/>
    <property type="evidence" value="ECO:0007669"/>
    <property type="project" value="UniProtKB-KW"/>
</dbReference>
<dbReference type="SUPFAM" id="SSF63817">
    <property type="entry name" value="Sortase"/>
    <property type="match status" value="1"/>
</dbReference>
<comment type="caution">
    <text evidence="6">The sequence shown here is derived from an EMBL/GenBank/DDBJ whole genome shotgun (WGS) entry which is preliminary data.</text>
</comment>
<evidence type="ECO:0000313" key="7">
    <source>
        <dbReference type="Proteomes" id="UP000002754"/>
    </source>
</evidence>
<keyword evidence="5" id="KW-0472">Membrane</keyword>
<dbReference type="Proteomes" id="UP000002754">
    <property type="component" value="Unassembled WGS sequence"/>
</dbReference>
<protein>
    <submittedName>
        <fullName evidence="6">Sortase</fullName>
    </submittedName>
</protein>
<evidence type="ECO:0000256" key="3">
    <source>
        <dbReference type="PIRSR" id="PIRSR030150-2"/>
    </source>
</evidence>
<keyword evidence="5" id="KW-1133">Transmembrane helix</keyword>
<sequence>MSGLKKTQKKKRRFLNRLVTIVCLGVFLFSCYQLLSIGLDYYQNQRVLADIQDVYTPSVEVWEDSSKRRSSFEPLLELNEDIVAWITVNDTKIDYPVLQAEDNDYYLFRNYLLEETRAGSIFMDYRNQVDANVEDKHTILYGHRMKDGTMFAALKNYLEQEFYESNQVFAYDTLYESYEVEVFAAYVTTTDFYYIETDFRDEEHYQEFLNEIQARSVIEPSIDIEAGDQIITLSTCDYQLDRHEGRLVVHGKLIPRS</sequence>
<evidence type="ECO:0000256" key="5">
    <source>
        <dbReference type="SAM" id="Phobius"/>
    </source>
</evidence>
<name>A0A094YUJ1_ALKAL</name>
<dbReference type="CDD" id="cd05826">
    <property type="entry name" value="Sortase_B"/>
    <property type="match status" value="1"/>
</dbReference>